<feature type="region of interest" description="Disordered" evidence="8">
    <location>
        <begin position="1"/>
        <end position="20"/>
    </location>
</feature>
<reference evidence="10 11" key="1">
    <citation type="submission" date="2019-03" db="EMBL/GenBank/DDBJ databases">
        <title>Genomic Encyclopedia of Type Strains, Phase III (KMG-III): the genomes of soil and plant-associated and newly described type strains.</title>
        <authorList>
            <person name="Whitman W."/>
        </authorList>
    </citation>
    <scope>NUCLEOTIDE SEQUENCE [LARGE SCALE GENOMIC DNA]</scope>
    <source>
        <strain evidence="10 11">VKM Ac-2527</strain>
    </source>
</reference>
<evidence type="ECO:0000313" key="11">
    <source>
        <dbReference type="Proteomes" id="UP000295388"/>
    </source>
</evidence>
<evidence type="ECO:0000256" key="3">
    <source>
        <dbReference type="ARBA" id="ARBA00022801"/>
    </source>
</evidence>
<dbReference type="InterPro" id="IPR015500">
    <property type="entry name" value="Peptidase_S8_subtilisin-rel"/>
</dbReference>
<dbReference type="InterPro" id="IPR036852">
    <property type="entry name" value="Peptidase_S8/S53_dom_sf"/>
</dbReference>
<dbReference type="InterPro" id="IPR000209">
    <property type="entry name" value="Peptidase_S8/S53_dom"/>
</dbReference>
<comment type="similarity">
    <text evidence="1 6 7">Belongs to the peptidase S8 family.</text>
</comment>
<evidence type="ECO:0000259" key="9">
    <source>
        <dbReference type="Pfam" id="PF00082"/>
    </source>
</evidence>
<dbReference type="GO" id="GO:0004252">
    <property type="term" value="F:serine-type endopeptidase activity"/>
    <property type="evidence" value="ECO:0007669"/>
    <property type="project" value="UniProtKB-UniRule"/>
</dbReference>
<evidence type="ECO:0000256" key="5">
    <source>
        <dbReference type="PIRSR" id="PIRSR615500-1"/>
    </source>
</evidence>
<dbReference type="Gene3D" id="3.40.50.200">
    <property type="entry name" value="Peptidase S8/S53 domain"/>
    <property type="match status" value="1"/>
</dbReference>
<dbReference type="PROSITE" id="PS51892">
    <property type="entry name" value="SUBTILASE"/>
    <property type="match status" value="1"/>
</dbReference>
<feature type="domain" description="Peptidase S8/S53" evidence="9">
    <location>
        <begin position="239"/>
        <end position="490"/>
    </location>
</feature>
<feature type="active site" description="Charge relay system" evidence="5 6">
    <location>
        <position position="280"/>
    </location>
</feature>
<gene>
    <name evidence="10" type="ORF">EV643_123100</name>
</gene>
<dbReference type="InterPro" id="IPR051048">
    <property type="entry name" value="Peptidase_S8/S53_subtilisin"/>
</dbReference>
<feature type="active site" description="Charge relay system" evidence="5 6">
    <location>
        <position position="248"/>
    </location>
</feature>
<evidence type="ECO:0000313" key="10">
    <source>
        <dbReference type="EMBL" id="TDO35293.1"/>
    </source>
</evidence>
<keyword evidence="3 6" id="KW-0378">Hydrolase</keyword>
<proteinExistence type="inferred from homology"/>
<evidence type="ECO:0000256" key="4">
    <source>
        <dbReference type="ARBA" id="ARBA00022825"/>
    </source>
</evidence>
<evidence type="ECO:0000256" key="2">
    <source>
        <dbReference type="ARBA" id="ARBA00022670"/>
    </source>
</evidence>
<dbReference type="Pfam" id="PF00082">
    <property type="entry name" value="Peptidase_S8"/>
    <property type="match status" value="1"/>
</dbReference>
<evidence type="ECO:0000256" key="1">
    <source>
        <dbReference type="ARBA" id="ARBA00011073"/>
    </source>
</evidence>
<dbReference type="PROSITE" id="PS00136">
    <property type="entry name" value="SUBTILASE_ASP"/>
    <property type="match status" value="1"/>
</dbReference>
<dbReference type="InterPro" id="IPR023828">
    <property type="entry name" value="Peptidase_S8_Ser-AS"/>
</dbReference>
<dbReference type="Proteomes" id="UP000295388">
    <property type="component" value="Unassembled WGS sequence"/>
</dbReference>
<comment type="caution">
    <text evidence="10">The sequence shown here is derived from an EMBL/GenBank/DDBJ whole genome shotgun (WGS) entry which is preliminary data.</text>
</comment>
<evidence type="ECO:0000256" key="6">
    <source>
        <dbReference type="PROSITE-ProRule" id="PRU01240"/>
    </source>
</evidence>
<dbReference type="AlphaFoldDB" id="A0A4R6JGX3"/>
<name>A0A4R6JGX3_9ACTN</name>
<feature type="region of interest" description="Disordered" evidence="8">
    <location>
        <begin position="269"/>
        <end position="300"/>
    </location>
</feature>
<keyword evidence="4 6" id="KW-0720">Serine protease</keyword>
<dbReference type="RefSeq" id="WP_166665695.1">
    <property type="nucleotide sequence ID" value="NZ_SNWQ01000023.1"/>
</dbReference>
<protein>
    <submittedName>
        <fullName evidence="10">Subtilisin family serine protease</fullName>
    </submittedName>
</protein>
<dbReference type="PRINTS" id="PR00723">
    <property type="entry name" value="SUBTILISIN"/>
</dbReference>
<keyword evidence="2 6" id="KW-0645">Protease</keyword>
<feature type="active site" description="Charge relay system" evidence="5 6">
    <location>
        <position position="452"/>
    </location>
</feature>
<sequence>MDCRAALPPSRRWSTDGSPLPGRPAAAVLLATASLVPAAAAPISQPAAAASTTAPSLPVQVDSAKTITLLTGDKVYLTPAGSGRSNVRFVPVDPAAAGYETRTVGKDLYVVPDSAARIVQRGKVDEALFNVSALIRQGFDDASTDRIPVITTYKATARSTQQPVPKGATRTRSLPSVGAAALRTEKTQAHDTWSALTTPTDPAGRELDKIWLDAKVKSTLDHSVPYVGAPQAWQAGFDGTGTTVAVLDTGVDAEHPDLAGAVKAEMNFTDSPDAADHDGHGTHTSSTVAGRGVASDGRNKGVAPGARLLSGKVLNDFGNGDLSWIIAGMEWAVAEGADVVSMSIGTSEPVDCTDPMAMAVDRISAASGVLFVVAAGNLGGPSETITSPGCAPSALTVAATDLTGSTAYFSGRGPVMTAHTVKPDIAAPGVDITAARAGGRGDSAYTDMNGTSMATPHVAGAAAILKQQHPDWTGVQLKAALQNTVRSATSAGIYEQGAGELDLANAVTQQVTGPGTTDVGTFAWPHTPAEKVTKQLAYTNTGSKAVTLRFSTDARGNNGKTLPRSVLKLGSTSLTVPAGKSASLPLIVDPSVKLDYGLYGAIGARVVATGNDGRTVVTPIGFYLEPQHVDVTVKLIDRNGKPASSITFLDVFDLDSIAAQRIGFEGADQTLHLRAGTYSLAASVATDGADGLVESYAFLGDPEITLTKNTTITYDARRAAQTKVSTDRPAERRGGSLSYGRVIDGWVLASSRSFGPTVKAIYLADTKTRARRGTFEVVEGWQLGSPAAAPSPYLYSLAFTHSRRIDGDTVHRVRDRQLATIDATYNTPGKAYTYSEYVDAWRPWSLSLIPVGPRRSVAAPGRVEHLVTAERDTKMSQMVGHSDAMAWPFATLMTSTAKAYRAGSHHRETWYKAGLRPGMVRDQTTGTAVVPAAREGNAIWSNFPAWADTEAGHFAWQGFLDLGNTELFADGVSLGQYGYYGQGWWDVPASSTSFELVYNLLRWQRGNYSWESPANAETRWRFTSSSTASGALPLLFPDYDLEVDANDRAPRVKDYPVSVTVSSGEWYQPGSLTTARAWTSYDDGVTWVDVPVTNDGKKVVASVDNTAATDFVTLKVELTDANGVGVTQTLNRFYGIR</sequence>
<dbReference type="PANTHER" id="PTHR43399">
    <property type="entry name" value="SUBTILISIN-RELATED"/>
    <property type="match status" value="1"/>
</dbReference>
<dbReference type="InterPro" id="IPR023827">
    <property type="entry name" value="Peptidase_S8_Asp-AS"/>
</dbReference>
<dbReference type="GO" id="GO:0006508">
    <property type="term" value="P:proteolysis"/>
    <property type="evidence" value="ECO:0007669"/>
    <property type="project" value="UniProtKB-KW"/>
</dbReference>
<dbReference type="PROSITE" id="PS00138">
    <property type="entry name" value="SUBTILASE_SER"/>
    <property type="match status" value="1"/>
</dbReference>
<evidence type="ECO:0000256" key="7">
    <source>
        <dbReference type="RuleBase" id="RU003355"/>
    </source>
</evidence>
<dbReference type="SUPFAM" id="SSF52743">
    <property type="entry name" value="Subtilisin-like"/>
    <property type="match status" value="1"/>
</dbReference>
<evidence type="ECO:0000256" key="8">
    <source>
        <dbReference type="SAM" id="MobiDB-lite"/>
    </source>
</evidence>
<dbReference type="EMBL" id="SNWQ01000023">
    <property type="protein sequence ID" value="TDO35293.1"/>
    <property type="molecule type" value="Genomic_DNA"/>
</dbReference>
<accession>A0A4R6JGX3</accession>
<keyword evidence="11" id="KW-1185">Reference proteome</keyword>
<organism evidence="10 11">
    <name type="scientific">Kribbella caucasensis</name>
    <dbReference type="NCBI Taxonomy" id="2512215"/>
    <lineage>
        <taxon>Bacteria</taxon>
        <taxon>Bacillati</taxon>
        <taxon>Actinomycetota</taxon>
        <taxon>Actinomycetes</taxon>
        <taxon>Propionibacteriales</taxon>
        <taxon>Kribbellaceae</taxon>
        <taxon>Kribbella</taxon>
    </lineage>
</organism>
<dbReference type="PANTHER" id="PTHR43399:SF4">
    <property type="entry name" value="CELL WALL-ASSOCIATED PROTEASE"/>
    <property type="match status" value="1"/>
</dbReference>